<dbReference type="RefSeq" id="WP_378283713.1">
    <property type="nucleotide sequence ID" value="NZ_JBHSON010000028.1"/>
</dbReference>
<keyword evidence="2" id="KW-1185">Reference proteome</keyword>
<comment type="caution">
    <text evidence="1">The sequence shown here is derived from an EMBL/GenBank/DDBJ whole genome shotgun (WGS) entry which is preliminary data.</text>
</comment>
<evidence type="ECO:0000313" key="1">
    <source>
        <dbReference type="EMBL" id="MFC5748079.1"/>
    </source>
</evidence>
<accession>A0ABW1A260</accession>
<sequence>MGGEDADHAGVAFGDGRSVVVGAGLGFVDLVLLGVLVGEVSACSGDAAQIIGDLLADRIR</sequence>
<gene>
    <name evidence="1" type="ORF">ACFPZN_20815</name>
</gene>
<dbReference type="Proteomes" id="UP001596074">
    <property type="component" value="Unassembled WGS sequence"/>
</dbReference>
<dbReference type="EMBL" id="JBHSON010000028">
    <property type="protein sequence ID" value="MFC5748079.1"/>
    <property type="molecule type" value="Genomic_DNA"/>
</dbReference>
<name>A0ABW1A260_9ACTN</name>
<proteinExistence type="predicted"/>
<organism evidence="1 2">
    <name type="scientific">Actinomadura rugatobispora</name>
    <dbReference type="NCBI Taxonomy" id="1994"/>
    <lineage>
        <taxon>Bacteria</taxon>
        <taxon>Bacillati</taxon>
        <taxon>Actinomycetota</taxon>
        <taxon>Actinomycetes</taxon>
        <taxon>Streptosporangiales</taxon>
        <taxon>Thermomonosporaceae</taxon>
        <taxon>Actinomadura</taxon>
    </lineage>
</organism>
<reference evidence="2" key="1">
    <citation type="journal article" date="2019" name="Int. J. Syst. Evol. Microbiol.">
        <title>The Global Catalogue of Microorganisms (GCM) 10K type strain sequencing project: providing services to taxonomists for standard genome sequencing and annotation.</title>
        <authorList>
            <consortium name="The Broad Institute Genomics Platform"/>
            <consortium name="The Broad Institute Genome Sequencing Center for Infectious Disease"/>
            <person name="Wu L."/>
            <person name="Ma J."/>
        </authorList>
    </citation>
    <scope>NUCLEOTIDE SEQUENCE [LARGE SCALE GENOMIC DNA]</scope>
    <source>
        <strain evidence="2">KCTC 42087</strain>
    </source>
</reference>
<evidence type="ECO:0000313" key="2">
    <source>
        <dbReference type="Proteomes" id="UP001596074"/>
    </source>
</evidence>
<protein>
    <submittedName>
        <fullName evidence="1">Uncharacterized protein</fullName>
    </submittedName>
</protein>